<dbReference type="Proteomes" id="UP000189818">
    <property type="component" value="Unassembled WGS sequence"/>
</dbReference>
<organism evidence="1 2">
    <name type="scientific">Rhizorhabdus histidinilytica</name>
    <dbReference type="NCBI Taxonomy" id="439228"/>
    <lineage>
        <taxon>Bacteria</taxon>
        <taxon>Pseudomonadati</taxon>
        <taxon>Pseudomonadota</taxon>
        <taxon>Alphaproteobacteria</taxon>
        <taxon>Sphingomonadales</taxon>
        <taxon>Sphingomonadaceae</taxon>
        <taxon>Rhizorhabdus</taxon>
    </lineage>
</organism>
<protein>
    <submittedName>
        <fullName evidence="1">Phage head-tail adaptor, putative, SPP1 family</fullName>
    </submittedName>
</protein>
<dbReference type="OrthoDB" id="7506397at2"/>
<dbReference type="AlphaFoldDB" id="A0A1T5BXN0"/>
<evidence type="ECO:0000313" key="2">
    <source>
        <dbReference type="Proteomes" id="UP000189818"/>
    </source>
</evidence>
<dbReference type="Gene3D" id="2.40.10.270">
    <property type="entry name" value="Bacteriophage SPP1 head-tail adaptor protein"/>
    <property type="match status" value="1"/>
</dbReference>
<reference evidence="2" key="1">
    <citation type="submission" date="2017-02" db="EMBL/GenBank/DDBJ databases">
        <authorList>
            <person name="Varghese N."/>
            <person name="Submissions S."/>
        </authorList>
    </citation>
    <scope>NUCLEOTIDE SEQUENCE [LARGE SCALE GENOMIC DNA]</scope>
    <source>
        <strain evidence="2">UM2</strain>
    </source>
</reference>
<dbReference type="RefSeq" id="WP_079647681.1">
    <property type="nucleotide sequence ID" value="NZ_FUYM01000003.1"/>
</dbReference>
<dbReference type="InterPro" id="IPR008767">
    <property type="entry name" value="Phage_SPP1_head-tail_adaptor"/>
</dbReference>
<dbReference type="EMBL" id="FUYM01000003">
    <property type="protein sequence ID" value="SKB51590.1"/>
    <property type="molecule type" value="Genomic_DNA"/>
</dbReference>
<sequence>MIIRAGRLRDRITFHRPVADEAPDGAGSGEWELVAANIRAEVQAIRPGGDEAIRSGMTVVARRSRIIMRYRADITPDMRVTFGSRTMEIVGGPAVLGNRAGLELMVAEYRPAGNSA</sequence>
<dbReference type="STRING" id="439228.SAMN06295920_103341"/>
<proteinExistence type="predicted"/>
<name>A0A1T5BXN0_9SPHN</name>
<dbReference type="NCBIfam" id="TIGR01563">
    <property type="entry name" value="gp16_SPP1"/>
    <property type="match status" value="1"/>
</dbReference>
<gene>
    <name evidence="1" type="ORF">SAMN06295920_103341</name>
</gene>
<dbReference type="Pfam" id="PF05521">
    <property type="entry name" value="Phage_HCP"/>
    <property type="match status" value="1"/>
</dbReference>
<keyword evidence="2" id="KW-1185">Reference proteome</keyword>
<evidence type="ECO:0000313" key="1">
    <source>
        <dbReference type="EMBL" id="SKB51590.1"/>
    </source>
</evidence>
<accession>A0A1T5BXN0</accession>
<dbReference type="InterPro" id="IPR038666">
    <property type="entry name" value="SSP1_head-tail_sf"/>
</dbReference>